<evidence type="ECO:0000313" key="1">
    <source>
        <dbReference type="Proteomes" id="UP000050741"/>
    </source>
</evidence>
<protein>
    <submittedName>
        <fullName evidence="2">Phage protein</fullName>
    </submittedName>
</protein>
<evidence type="ECO:0000313" key="2">
    <source>
        <dbReference type="WBParaSite" id="GPLIN_000216700"/>
    </source>
</evidence>
<sequence length="174" mass="19741">MQINDLVQAGDLITVKMAIKEVNDSSSVAINLFNEALEFHKMVGKTVMRVMLNANALYFNSSKQLNKGSTNKQTCTNGKLDKELKELQIRVMDDGFNVTLTWNNNSRTTYTYSDGLPEWAVQYITVEYNDVTLSNPPNIICVPEERCRRPMNGIEQYNIEDDALWTGVGMNTNF</sequence>
<name>A0A183BNI1_GLOPA</name>
<organism evidence="1 2">
    <name type="scientific">Globodera pallida</name>
    <name type="common">Potato cyst nematode worm</name>
    <name type="synonym">Heterodera pallida</name>
    <dbReference type="NCBI Taxonomy" id="36090"/>
    <lineage>
        <taxon>Eukaryota</taxon>
        <taxon>Metazoa</taxon>
        <taxon>Ecdysozoa</taxon>
        <taxon>Nematoda</taxon>
        <taxon>Chromadorea</taxon>
        <taxon>Rhabditida</taxon>
        <taxon>Tylenchina</taxon>
        <taxon>Tylenchomorpha</taxon>
        <taxon>Tylenchoidea</taxon>
        <taxon>Heteroderidae</taxon>
        <taxon>Heteroderinae</taxon>
        <taxon>Globodera</taxon>
    </lineage>
</organism>
<dbReference type="WBParaSite" id="GPLIN_000216700">
    <property type="protein sequence ID" value="GPLIN_000216700"/>
    <property type="gene ID" value="GPLIN_000216700"/>
</dbReference>
<accession>A0A183BNI1</accession>
<dbReference type="Proteomes" id="UP000050741">
    <property type="component" value="Unassembled WGS sequence"/>
</dbReference>
<reference evidence="1" key="1">
    <citation type="submission" date="2013-12" db="EMBL/GenBank/DDBJ databases">
        <authorList>
            <person name="Aslett M."/>
        </authorList>
    </citation>
    <scope>NUCLEOTIDE SEQUENCE [LARGE SCALE GENOMIC DNA]</scope>
    <source>
        <strain evidence="1">Lindley</strain>
    </source>
</reference>
<dbReference type="AlphaFoldDB" id="A0A183BNI1"/>
<dbReference type="Gene3D" id="2.60.120.200">
    <property type="match status" value="1"/>
</dbReference>
<keyword evidence="1" id="KW-1185">Reference proteome</keyword>
<reference evidence="1" key="2">
    <citation type="submission" date="2014-05" db="EMBL/GenBank/DDBJ databases">
        <title>The genome and life-stage specific transcriptomes of Globodera pallida elucidate key aspects of plant parasitism by a cyst nematode.</title>
        <authorList>
            <person name="Cotton J.A."/>
            <person name="Lilley C.J."/>
            <person name="Jones L.M."/>
            <person name="Kikuchi T."/>
            <person name="Reid A.J."/>
            <person name="Thorpe P."/>
            <person name="Tsai I.J."/>
            <person name="Beasley H."/>
            <person name="Blok V."/>
            <person name="Cock P.J.A."/>
            <person name="Van den Akker S.E."/>
            <person name="Holroyd N."/>
            <person name="Hunt M."/>
            <person name="Mantelin S."/>
            <person name="Naghra H."/>
            <person name="Pain A."/>
            <person name="Palomares-Rius J.E."/>
            <person name="Zarowiecki M."/>
            <person name="Berriman M."/>
            <person name="Jones J.T."/>
            <person name="Urwin P.E."/>
        </authorList>
    </citation>
    <scope>NUCLEOTIDE SEQUENCE [LARGE SCALE GENOMIC DNA]</scope>
    <source>
        <strain evidence="1">Lindley</strain>
    </source>
</reference>
<proteinExistence type="predicted"/>
<reference evidence="2" key="3">
    <citation type="submission" date="2016-06" db="UniProtKB">
        <authorList>
            <consortium name="WormBaseParasite"/>
        </authorList>
    </citation>
    <scope>IDENTIFICATION</scope>
</reference>